<dbReference type="PANTHER" id="PTHR10788:SF106">
    <property type="entry name" value="BCDNA.GH08860"/>
    <property type="match status" value="1"/>
</dbReference>
<comment type="similarity">
    <text evidence="1">In the C-terminal section; belongs to the trehalose phosphatase family.</text>
</comment>
<dbReference type="AlphaFoldDB" id="A0A521F9L3"/>
<dbReference type="SUPFAM" id="SSF53756">
    <property type="entry name" value="UDP-Glycosyltransferase/glycogen phosphorylase"/>
    <property type="match status" value="1"/>
</dbReference>
<dbReference type="EMBL" id="FXTQ01000008">
    <property type="protein sequence ID" value="SMO92899.1"/>
    <property type="molecule type" value="Genomic_DNA"/>
</dbReference>
<gene>
    <name evidence="3" type="ORF">SAMN06265220_1083</name>
</gene>
<dbReference type="Gene3D" id="3.40.50.2000">
    <property type="entry name" value="Glycogen Phosphorylase B"/>
    <property type="match status" value="2"/>
</dbReference>
<sequence>MRLIIVSNRLPITIDRSNKSGFKRSIGGLVTGILSYINKIKSGVSEFEDYLWIGWAGKSIIESEQEAIKREYKENYKYVPIFLDEKVQKGFYEEYCNKVIWPLFHYFQDFADYKKSSWDCYKQANVIFYNTIKEQIKKDDFIWIHDYHLMLLPQMIRNDFPNVKISFFLHIPFPSYDIFRLLPLENQQAILNGLLGADVIGVHTIDYAQEFQKTISKVLNFKAVQNIINLGDRFSKIDIFPMGIDYKAIKEISISEACSQKKKITKERLKNYKIILSVDRLDYTKGIINRLEAYYNLLLEYPEWIEKVILKLVIAPSRREIDSYKKVKRAIDECVGKINGRFSSDNWIPVEYQYSQLNLVELCALYGISDVGLVTPLRDGMNLMAKEFIAANSPDQGVLILSETAGAVNELFDAISINPFSVDEITSAIHKALTMSKKEIQLRNERMHLRLSSYDVSSWANEIIQTTQEVNSSKVSLLKIGIKDDKKKNMLQHYKEAKSSVFFLDYDGTLSPIDRNRIEAEPTQAILDTIEMFSSREDTDVVIISGRDKLTLWKWFAHLNVDFGADLGAWISEKSDWKLLGDFNTDWKKQVAQTVSRYVDKLPNSLIEIKTFSIVWDYRMACSELRELRITELITELKNNDKITDKVDFITGENTFTVQSKGTGKGNAATYWLSKKKYDFILAAGDDDSDEELFESIPKYGYSIKVGKGKTVANHRLKDHDAIIKLLDALGHCKSQSKLV</sequence>
<organism evidence="3 4">
    <name type="scientific">Flavobacterium nitrogenifigens</name>
    <dbReference type="NCBI Taxonomy" id="1617283"/>
    <lineage>
        <taxon>Bacteria</taxon>
        <taxon>Pseudomonadati</taxon>
        <taxon>Bacteroidota</taxon>
        <taxon>Flavobacteriia</taxon>
        <taxon>Flavobacteriales</taxon>
        <taxon>Flavobacteriaceae</taxon>
        <taxon>Flavobacterium</taxon>
    </lineage>
</organism>
<dbReference type="GO" id="GO:0005829">
    <property type="term" value="C:cytosol"/>
    <property type="evidence" value="ECO:0007669"/>
    <property type="project" value="TreeGrafter"/>
</dbReference>
<dbReference type="GO" id="GO:0003825">
    <property type="term" value="F:alpha,alpha-trehalose-phosphate synthase (UDP-forming) activity"/>
    <property type="evidence" value="ECO:0007669"/>
    <property type="project" value="TreeGrafter"/>
</dbReference>
<evidence type="ECO:0000256" key="1">
    <source>
        <dbReference type="ARBA" id="ARBA00006330"/>
    </source>
</evidence>
<dbReference type="Gene3D" id="3.30.70.1020">
    <property type="entry name" value="Trehalose-6-phosphate phosphatase related protein, domain 2"/>
    <property type="match status" value="1"/>
</dbReference>
<dbReference type="RefSeq" id="WP_111376227.1">
    <property type="nucleotide sequence ID" value="NZ_CP043612.1"/>
</dbReference>
<dbReference type="GO" id="GO:0005992">
    <property type="term" value="P:trehalose biosynthetic process"/>
    <property type="evidence" value="ECO:0007669"/>
    <property type="project" value="InterPro"/>
</dbReference>
<reference evidence="3 4" key="1">
    <citation type="submission" date="2017-05" db="EMBL/GenBank/DDBJ databases">
        <authorList>
            <person name="Varghese N."/>
            <person name="Submissions S."/>
        </authorList>
    </citation>
    <scope>NUCLEOTIDE SEQUENCE [LARGE SCALE GENOMIC DNA]</scope>
    <source>
        <strain evidence="3 4">DSM 29982</strain>
    </source>
</reference>
<dbReference type="NCBIfam" id="NF011071">
    <property type="entry name" value="PRK14501.1"/>
    <property type="match status" value="1"/>
</dbReference>
<dbReference type="Pfam" id="PF02358">
    <property type="entry name" value="Trehalose_PPase"/>
    <property type="match status" value="1"/>
</dbReference>
<dbReference type="CDD" id="cd03788">
    <property type="entry name" value="GT20_TPS"/>
    <property type="match status" value="1"/>
</dbReference>
<dbReference type="InterPro" id="IPR036412">
    <property type="entry name" value="HAD-like_sf"/>
</dbReference>
<dbReference type="SUPFAM" id="SSF56784">
    <property type="entry name" value="HAD-like"/>
    <property type="match status" value="1"/>
</dbReference>
<proteinExistence type="inferred from homology"/>
<dbReference type="InterPro" id="IPR003337">
    <property type="entry name" value="Trehalose_PPase"/>
</dbReference>
<dbReference type="InterPro" id="IPR006379">
    <property type="entry name" value="HAD-SF_hydro_IIB"/>
</dbReference>
<keyword evidence="4" id="KW-1185">Reference proteome</keyword>
<accession>A0A521F9L3</accession>
<protein>
    <submittedName>
        <fullName evidence="3">Trehalose 6-phosphate synthase/phosphatase</fullName>
    </submittedName>
</protein>
<dbReference type="Proteomes" id="UP000319267">
    <property type="component" value="Unassembled WGS sequence"/>
</dbReference>
<dbReference type="GO" id="GO:0004805">
    <property type="term" value="F:trehalose-phosphatase activity"/>
    <property type="evidence" value="ECO:0007669"/>
    <property type="project" value="TreeGrafter"/>
</dbReference>
<dbReference type="OrthoDB" id="9761633at2"/>
<dbReference type="Pfam" id="PF00982">
    <property type="entry name" value="Glyco_transf_20"/>
    <property type="match status" value="1"/>
</dbReference>
<name>A0A521F9L3_9FLAO</name>
<comment type="similarity">
    <text evidence="2">Belongs to the glycosyltransferase 20 family.</text>
</comment>
<dbReference type="InterPro" id="IPR001830">
    <property type="entry name" value="Glyco_trans_20"/>
</dbReference>
<dbReference type="NCBIfam" id="TIGR01484">
    <property type="entry name" value="HAD-SF-IIB"/>
    <property type="match status" value="1"/>
</dbReference>
<dbReference type="NCBIfam" id="TIGR00685">
    <property type="entry name" value="T6PP"/>
    <property type="match status" value="1"/>
</dbReference>
<evidence type="ECO:0000313" key="3">
    <source>
        <dbReference type="EMBL" id="SMO92899.1"/>
    </source>
</evidence>
<dbReference type="PANTHER" id="PTHR10788">
    <property type="entry name" value="TREHALOSE-6-PHOSPHATE SYNTHASE"/>
    <property type="match status" value="1"/>
</dbReference>
<dbReference type="InterPro" id="IPR023214">
    <property type="entry name" value="HAD_sf"/>
</dbReference>
<evidence type="ECO:0000313" key="4">
    <source>
        <dbReference type="Proteomes" id="UP000319267"/>
    </source>
</evidence>
<evidence type="ECO:0000256" key="2">
    <source>
        <dbReference type="ARBA" id="ARBA00008799"/>
    </source>
</evidence>
<dbReference type="Gene3D" id="3.40.50.1000">
    <property type="entry name" value="HAD superfamily/HAD-like"/>
    <property type="match status" value="1"/>
</dbReference>